<protein>
    <recommendedName>
        <fullName evidence="2">Replication factor A C-terminal domain-containing protein</fullName>
    </recommendedName>
</protein>
<dbReference type="EMBL" id="JAGKQM010000016">
    <property type="protein sequence ID" value="KAH0873233.1"/>
    <property type="molecule type" value="Genomic_DNA"/>
</dbReference>
<sequence>MANQTADTTVHASPPFFFRHVSEGPGDSKLLFKLIYFLEARNNLKGGILIGLELQMIDEEVMYRVADQKLVICFTHTSVLKKLEENIEAILDQRFKFHSYADFEANCDLRGDLHDVVGHLKLVDGQPLHQRPALCTKDGSTSQKIMVHLQLKDGPVVNIYLWDQAAENFRRKFDESVTTPIVLLVTTVNPKRLGGKLCLSSMSSSRVFLDQEVDPTKEYLNWLIVAFIKHQPAKIAYFDCIATIDDVKLGIEWYYIACKVCQTKLTHGPTTLMCPKCCNENATASANFRVELSVYDNEEQCTFIILGDAGKELTGQNATELIDMKMVVMVLTMSQDNPVACAVDSSVVTESSGGGSSYANIDPSCSTDEQKKPKRIRRNG</sequence>
<dbReference type="Gene3D" id="2.40.50.140">
    <property type="entry name" value="Nucleic acid-binding proteins"/>
    <property type="match status" value="2"/>
</dbReference>
<dbReference type="Pfam" id="PF08646">
    <property type="entry name" value="Rep_fac-A_C"/>
    <property type="match status" value="1"/>
</dbReference>
<dbReference type="SUPFAM" id="SSF50249">
    <property type="entry name" value="Nucleic acid-binding proteins"/>
    <property type="match status" value="2"/>
</dbReference>
<dbReference type="InterPro" id="IPR012340">
    <property type="entry name" value="NA-bd_OB-fold"/>
</dbReference>
<evidence type="ECO:0000259" key="2">
    <source>
        <dbReference type="Pfam" id="PF08646"/>
    </source>
</evidence>
<evidence type="ECO:0000256" key="1">
    <source>
        <dbReference type="SAM" id="MobiDB-lite"/>
    </source>
</evidence>
<feature type="region of interest" description="Disordered" evidence="1">
    <location>
        <begin position="352"/>
        <end position="380"/>
    </location>
</feature>
<keyword evidence="4" id="KW-1185">Reference proteome</keyword>
<evidence type="ECO:0000313" key="4">
    <source>
        <dbReference type="Proteomes" id="UP000824890"/>
    </source>
</evidence>
<feature type="domain" description="Replication factor A C-terminal" evidence="2">
    <location>
        <begin position="237"/>
        <end position="325"/>
    </location>
</feature>
<dbReference type="Proteomes" id="UP000824890">
    <property type="component" value="Unassembled WGS sequence"/>
</dbReference>
<dbReference type="InterPro" id="IPR013955">
    <property type="entry name" value="Rep_factor-A_C"/>
</dbReference>
<dbReference type="PANTHER" id="PTHR47165:SF4">
    <property type="entry name" value="OS03G0429900 PROTEIN"/>
    <property type="match status" value="1"/>
</dbReference>
<evidence type="ECO:0000313" key="3">
    <source>
        <dbReference type="EMBL" id="KAH0873233.1"/>
    </source>
</evidence>
<proteinExistence type="predicted"/>
<accession>A0ABQ7YZ82</accession>
<dbReference type="PANTHER" id="PTHR47165">
    <property type="entry name" value="OS03G0429900 PROTEIN"/>
    <property type="match status" value="1"/>
</dbReference>
<gene>
    <name evidence="3" type="ORF">HID58_070595</name>
</gene>
<organism evidence="3 4">
    <name type="scientific">Brassica napus</name>
    <name type="common">Rape</name>
    <dbReference type="NCBI Taxonomy" id="3708"/>
    <lineage>
        <taxon>Eukaryota</taxon>
        <taxon>Viridiplantae</taxon>
        <taxon>Streptophyta</taxon>
        <taxon>Embryophyta</taxon>
        <taxon>Tracheophyta</taxon>
        <taxon>Spermatophyta</taxon>
        <taxon>Magnoliopsida</taxon>
        <taxon>eudicotyledons</taxon>
        <taxon>Gunneridae</taxon>
        <taxon>Pentapetalae</taxon>
        <taxon>rosids</taxon>
        <taxon>malvids</taxon>
        <taxon>Brassicales</taxon>
        <taxon>Brassicaceae</taxon>
        <taxon>Brassiceae</taxon>
        <taxon>Brassica</taxon>
    </lineage>
</organism>
<name>A0ABQ7YZ82_BRANA</name>
<reference evidence="3 4" key="1">
    <citation type="submission" date="2021-05" db="EMBL/GenBank/DDBJ databases">
        <title>Genome Assembly of Synthetic Allotetraploid Brassica napus Reveals Homoeologous Exchanges between Subgenomes.</title>
        <authorList>
            <person name="Davis J.T."/>
        </authorList>
    </citation>
    <scope>NUCLEOTIDE SEQUENCE [LARGE SCALE GENOMIC DNA]</scope>
    <source>
        <strain evidence="4">cv. Da-Ae</strain>
        <tissue evidence="3">Seedling</tissue>
    </source>
</reference>
<comment type="caution">
    <text evidence="3">The sequence shown here is derived from an EMBL/GenBank/DDBJ whole genome shotgun (WGS) entry which is preliminary data.</text>
</comment>